<dbReference type="InterPro" id="IPR010359">
    <property type="entry name" value="IrrE_HExxH"/>
</dbReference>
<dbReference type="AlphaFoldDB" id="A0A089QHE2"/>
<dbReference type="InterPro" id="IPR001387">
    <property type="entry name" value="Cro/C1-type_HTH"/>
</dbReference>
<evidence type="ECO:0000256" key="1">
    <source>
        <dbReference type="ARBA" id="ARBA00007227"/>
    </source>
</evidence>
<dbReference type="SMART" id="SM00530">
    <property type="entry name" value="HTH_XRE"/>
    <property type="match status" value="1"/>
</dbReference>
<dbReference type="Gene3D" id="1.10.10.2910">
    <property type="match status" value="1"/>
</dbReference>
<dbReference type="PANTHER" id="PTHR43236">
    <property type="entry name" value="ANTITOXIN HIGA1"/>
    <property type="match status" value="1"/>
</dbReference>
<evidence type="ECO:0000313" key="4">
    <source>
        <dbReference type="EMBL" id="OUN18656.1"/>
    </source>
</evidence>
<feature type="domain" description="HTH cro/C1-type" evidence="2">
    <location>
        <begin position="10"/>
        <end position="64"/>
    </location>
</feature>
<dbReference type="Pfam" id="PF06114">
    <property type="entry name" value="Peptidase_M78"/>
    <property type="match status" value="1"/>
</dbReference>
<dbReference type="Gene3D" id="1.10.260.40">
    <property type="entry name" value="lambda repressor-like DNA-binding domains"/>
    <property type="match status" value="1"/>
</dbReference>
<accession>A0A089QHE2</accession>
<proteinExistence type="inferred from homology"/>
<dbReference type="GO" id="GO:0003677">
    <property type="term" value="F:DNA binding"/>
    <property type="evidence" value="ECO:0007669"/>
    <property type="project" value="InterPro"/>
</dbReference>
<name>A0A089QHE2_9LACO</name>
<reference evidence="3 5" key="1">
    <citation type="journal article" date="2014" name="BMC Genomics">
        <title>Unusual genome complexity in Lactobacillus salivarius JCM1046.</title>
        <authorList>
            <person name="Raftis E.J."/>
            <person name="Forde B.M."/>
            <person name="Claesson M.J."/>
            <person name="O'Toole P.W."/>
        </authorList>
    </citation>
    <scope>NUCLEOTIDE SEQUENCE [LARGE SCALE GENOMIC DNA]</scope>
    <source>
        <strain evidence="3 5">JCM1046</strain>
    </source>
</reference>
<organism evidence="3 5">
    <name type="scientific">Ligilactobacillus salivarius</name>
    <dbReference type="NCBI Taxonomy" id="1624"/>
    <lineage>
        <taxon>Bacteria</taxon>
        <taxon>Bacillati</taxon>
        <taxon>Bacillota</taxon>
        <taxon>Bacilli</taxon>
        <taxon>Lactobacillales</taxon>
        <taxon>Lactobacillaceae</taxon>
        <taxon>Ligilactobacillus</taxon>
    </lineage>
</organism>
<dbReference type="Pfam" id="PF01381">
    <property type="entry name" value="HTH_3"/>
    <property type="match status" value="1"/>
</dbReference>
<dbReference type="KEGG" id="lsj:LSJ_1623c"/>
<protein>
    <submittedName>
        <fullName evidence="3 4">Transcriptional regulator</fullName>
    </submittedName>
</protein>
<dbReference type="EMBL" id="NFHF01000008">
    <property type="protein sequence ID" value="OUN18656.1"/>
    <property type="molecule type" value="Genomic_DNA"/>
</dbReference>
<evidence type="ECO:0000313" key="5">
    <source>
        <dbReference type="Proteomes" id="UP000029488"/>
    </source>
</evidence>
<comment type="similarity">
    <text evidence="1">Belongs to the short-chain fatty acyl-CoA assimilation regulator (ScfR) family.</text>
</comment>
<dbReference type="CDD" id="cd00093">
    <property type="entry name" value="HTH_XRE"/>
    <property type="match status" value="1"/>
</dbReference>
<dbReference type="SUPFAM" id="SSF47413">
    <property type="entry name" value="lambda repressor-like DNA-binding domains"/>
    <property type="match status" value="1"/>
</dbReference>
<dbReference type="PROSITE" id="PS50943">
    <property type="entry name" value="HTH_CROC1"/>
    <property type="match status" value="1"/>
</dbReference>
<gene>
    <name evidence="4" type="ORF">B5G36_04615</name>
    <name evidence="3" type="ORF">LSJ_1623c</name>
</gene>
<evidence type="ECO:0000313" key="3">
    <source>
        <dbReference type="EMBL" id="AIR11268.1"/>
    </source>
</evidence>
<reference evidence="4" key="3">
    <citation type="journal article" date="2018" name="BMC Genomics">
        <title>Whole genome sequencing and function prediction of 133 gut anaerobes isolated from chicken caecum in pure cultures.</title>
        <authorList>
            <person name="Medvecky M."/>
            <person name="Cejkova D."/>
            <person name="Polansky O."/>
            <person name="Karasova D."/>
            <person name="Kubasova T."/>
            <person name="Cizek A."/>
            <person name="Rychlik I."/>
        </authorList>
    </citation>
    <scope>NUCLEOTIDE SEQUENCE</scope>
    <source>
        <strain evidence="4">An84</strain>
    </source>
</reference>
<dbReference type="EMBL" id="CP007646">
    <property type="protein sequence ID" value="AIR11268.1"/>
    <property type="molecule type" value="Genomic_DNA"/>
</dbReference>
<dbReference type="InterPro" id="IPR010982">
    <property type="entry name" value="Lambda_DNA-bd_dom_sf"/>
</dbReference>
<reference evidence="6" key="2">
    <citation type="submission" date="2017-04" db="EMBL/GenBank/DDBJ databases">
        <title>Function of individual gut microbiota members based on whole genome sequencing of pure cultures obtained from chicken caecum.</title>
        <authorList>
            <person name="Medvecky M."/>
            <person name="Cejkova D."/>
            <person name="Polansky O."/>
            <person name="Karasova D."/>
            <person name="Kubasova T."/>
            <person name="Cizek A."/>
            <person name="Rychlik I."/>
        </authorList>
    </citation>
    <scope>NUCLEOTIDE SEQUENCE [LARGE SCALE GENOMIC DNA]</scope>
    <source>
        <strain evidence="6">An84</strain>
    </source>
</reference>
<evidence type="ECO:0000313" key="6">
    <source>
        <dbReference type="Proteomes" id="UP000196255"/>
    </source>
</evidence>
<evidence type="ECO:0000259" key="2">
    <source>
        <dbReference type="PROSITE" id="PS50943"/>
    </source>
</evidence>
<dbReference type="InterPro" id="IPR052345">
    <property type="entry name" value="Rad_response_metalloprotease"/>
</dbReference>
<dbReference type="Proteomes" id="UP000196255">
    <property type="component" value="Unassembled WGS sequence"/>
</dbReference>
<dbReference type="PANTHER" id="PTHR43236:SF1">
    <property type="entry name" value="BLL7220 PROTEIN"/>
    <property type="match status" value="1"/>
</dbReference>
<dbReference type="Proteomes" id="UP000029488">
    <property type="component" value="Chromosome"/>
</dbReference>
<dbReference type="RefSeq" id="WP_044005468.1">
    <property type="nucleotide sequence ID" value="NZ_CP007646.1"/>
</dbReference>
<sequence>MSLKINGKRIREARIFNKMTMTELAENIGVTKQMISKYEHNQSNISLESLQKIIRTLNFPMNFFLETDRVIYENKGTFYRSRLTSTQAEKQPSETYKKLAAMLRDYFEDYIDFPELDMLDNDCLDNILPEQAAVELRNKWGLGSGPINSMVELMERHGIVVVNINLGSDKVDARSGYVKVDNKLYYIVLNIIDNTNFYREQFTLAHELGHYIMHANKVKPQDLSNDEYRAMENEANQFASAFLLPKDVFENCKVQRNYGNLLEYIPLKQKWNVSIAAIIMRAFELRIINLDQFKKLQKSINYRGWRKKEIGDDSKQITFPTLLHDAFRLLEEHSEVKARDLAYKLNEKYGYYYPNKLIAETLNIRLDEFRGETIPLAIKKK</sequence>